<evidence type="ECO:0000313" key="3">
    <source>
        <dbReference type="Proteomes" id="UP000248148"/>
    </source>
</evidence>
<dbReference type="Proteomes" id="UP000248148">
    <property type="component" value="Unassembled WGS sequence"/>
</dbReference>
<feature type="region of interest" description="Disordered" evidence="1">
    <location>
        <begin position="1"/>
        <end position="33"/>
    </location>
</feature>
<organism evidence="2 3">
    <name type="scientific">Rhodopseudomonas faecalis</name>
    <dbReference type="NCBI Taxonomy" id="99655"/>
    <lineage>
        <taxon>Bacteria</taxon>
        <taxon>Pseudomonadati</taxon>
        <taxon>Pseudomonadota</taxon>
        <taxon>Alphaproteobacteria</taxon>
        <taxon>Hyphomicrobiales</taxon>
        <taxon>Nitrobacteraceae</taxon>
        <taxon>Rhodopseudomonas</taxon>
    </lineage>
</organism>
<dbReference type="EMBL" id="QJTI01000019">
    <property type="protein sequence ID" value="PYF01667.1"/>
    <property type="molecule type" value="Genomic_DNA"/>
</dbReference>
<reference evidence="2 3" key="1">
    <citation type="submission" date="2018-06" db="EMBL/GenBank/DDBJ databases">
        <title>Genomic Encyclopedia of Archaeal and Bacterial Type Strains, Phase II (KMG-II): from individual species to whole genera.</title>
        <authorList>
            <person name="Goeker M."/>
        </authorList>
    </citation>
    <scope>NUCLEOTIDE SEQUENCE [LARGE SCALE GENOMIC DNA]</scope>
    <source>
        <strain evidence="2 3">JCM 11668</strain>
    </source>
</reference>
<proteinExistence type="predicted"/>
<evidence type="ECO:0000313" key="2">
    <source>
        <dbReference type="EMBL" id="PYF01667.1"/>
    </source>
</evidence>
<keyword evidence="3" id="KW-1185">Reference proteome</keyword>
<gene>
    <name evidence="2" type="ORF">BJ122_11972</name>
</gene>
<dbReference type="AlphaFoldDB" id="A0A318TCY4"/>
<accession>A0A318TCY4</accession>
<evidence type="ECO:0000256" key="1">
    <source>
        <dbReference type="SAM" id="MobiDB-lite"/>
    </source>
</evidence>
<comment type="caution">
    <text evidence="2">The sequence shown here is derived from an EMBL/GenBank/DDBJ whole genome shotgun (WGS) entry which is preliminary data.</text>
</comment>
<name>A0A318TCY4_9BRAD</name>
<protein>
    <submittedName>
        <fullName evidence="2">Uncharacterized protein</fullName>
    </submittedName>
</protein>
<sequence>MAMEASPYLGARPGGVMGEADPQSQPTIGKSHQ</sequence>
<feature type="compositionally biased region" description="Polar residues" evidence="1">
    <location>
        <begin position="22"/>
        <end position="33"/>
    </location>
</feature>